<comment type="caution">
    <text evidence="2">The sequence shown here is derived from an EMBL/GenBank/DDBJ whole genome shotgun (WGS) entry which is preliminary data.</text>
</comment>
<feature type="compositionally biased region" description="Gly residues" evidence="1">
    <location>
        <begin position="153"/>
        <end position="178"/>
    </location>
</feature>
<keyword evidence="3" id="KW-1185">Reference proteome</keyword>
<gene>
    <name evidence="2" type="ORF">Q8F55_004110</name>
</gene>
<dbReference type="RefSeq" id="XP_069210051.1">
    <property type="nucleotide sequence ID" value="XM_069352633.1"/>
</dbReference>
<feature type="compositionally biased region" description="Polar residues" evidence="1">
    <location>
        <begin position="78"/>
        <end position="100"/>
    </location>
</feature>
<feature type="compositionally biased region" description="Low complexity" evidence="1">
    <location>
        <begin position="276"/>
        <end position="308"/>
    </location>
</feature>
<dbReference type="GeneID" id="95985153"/>
<feature type="compositionally biased region" description="Acidic residues" evidence="1">
    <location>
        <begin position="222"/>
        <end position="233"/>
    </location>
</feature>
<feature type="region of interest" description="Disordered" evidence="1">
    <location>
        <begin position="1"/>
        <end position="49"/>
    </location>
</feature>
<feature type="compositionally biased region" description="Basic and acidic residues" evidence="1">
    <location>
        <begin position="1"/>
        <end position="20"/>
    </location>
</feature>
<sequence>MRISRDDVELHAPNYDERRRSASSLGSSQSGDEHSALLGGSRAGSAHSSKYSLTGIGTAAAAGSAALMARLGRGRRPSNASQSSGASQYSTDSRNVSGNTMERMVGVQRPSPHGTPSRAALGVAGAAAGVAGLTALAADRSSSGGSKVSGARSGSGGTRSGSGTTRGGSGATTRGGSGATHHPGDRSASGGTDAKRSSGRLSSDVGSADLWYNNRQTITASPDEEIAEGEEESPPIPESMATQGSSGQYVTADSGSISSYVSMGTDSTRSIYATQGSASSKSSRGSNRSGRSKASSGSRGSRPGASGRVATTIPEDAAIGGAGALALGASAAAVYHARRSRNNTDESDIAAPRTSAAGSATPPAGIPRTLEAAGPSGDIGEFGTRIFVRQPTGETGSDPNAPATSSIGRPSFSERNTSVGTFGTPVEEDSRASSE</sequence>
<feature type="region of interest" description="Disordered" evidence="1">
    <location>
        <begin position="332"/>
        <end position="435"/>
    </location>
</feature>
<name>A0ABR3Q6M9_9TREE</name>
<feature type="compositionally biased region" description="Polar residues" evidence="1">
    <location>
        <begin position="240"/>
        <end position="275"/>
    </location>
</feature>
<protein>
    <submittedName>
        <fullName evidence="2">Uncharacterized protein</fullName>
    </submittedName>
</protein>
<evidence type="ECO:0000256" key="1">
    <source>
        <dbReference type="SAM" id="MobiDB-lite"/>
    </source>
</evidence>
<organism evidence="2 3">
    <name type="scientific">Vanrija albida</name>
    <dbReference type="NCBI Taxonomy" id="181172"/>
    <lineage>
        <taxon>Eukaryota</taxon>
        <taxon>Fungi</taxon>
        <taxon>Dikarya</taxon>
        <taxon>Basidiomycota</taxon>
        <taxon>Agaricomycotina</taxon>
        <taxon>Tremellomycetes</taxon>
        <taxon>Trichosporonales</taxon>
        <taxon>Trichosporonaceae</taxon>
        <taxon>Vanrija</taxon>
    </lineage>
</organism>
<feature type="compositionally biased region" description="Polar residues" evidence="1">
    <location>
        <begin position="392"/>
        <end position="421"/>
    </location>
</feature>
<dbReference type="EMBL" id="JBBXJM010000003">
    <property type="protein sequence ID" value="KAL1410107.1"/>
    <property type="molecule type" value="Genomic_DNA"/>
</dbReference>
<proteinExistence type="predicted"/>
<feature type="region of interest" description="Disordered" evidence="1">
    <location>
        <begin position="138"/>
        <end position="312"/>
    </location>
</feature>
<evidence type="ECO:0000313" key="2">
    <source>
        <dbReference type="EMBL" id="KAL1410107.1"/>
    </source>
</evidence>
<feature type="region of interest" description="Disordered" evidence="1">
    <location>
        <begin position="71"/>
        <end position="120"/>
    </location>
</feature>
<dbReference type="Proteomes" id="UP001565368">
    <property type="component" value="Unassembled WGS sequence"/>
</dbReference>
<reference evidence="2 3" key="1">
    <citation type="submission" date="2023-08" db="EMBL/GenBank/DDBJ databases">
        <title>Annotated Genome Sequence of Vanrija albida AlHP1.</title>
        <authorList>
            <person name="Herzog R."/>
        </authorList>
    </citation>
    <scope>NUCLEOTIDE SEQUENCE [LARGE SCALE GENOMIC DNA]</scope>
    <source>
        <strain evidence="2 3">AlHP1</strain>
    </source>
</reference>
<accession>A0ABR3Q6M9</accession>
<evidence type="ECO:0000313" key="3">
    <source>
        <dbReference type="Proteomes" id="UP001565368"/>
    </source>
</evidence>